<dbReference type="FunFam" id="1.10.472.80:FF:000004">
    <property type="entry name" value="Small G protein signaling modulator 1"/>
    <property type="match status" value="1"/>
</dbReference>
<reference evidence="8" key="1">
    <citation type="journal article" date="2004" name="Nature">
        <title>Genome duplication in the teleost fish Tetraodon nigroviridis reveals the early vertebrate proto-karyotype.</title>
        <authorList>
            <person name="Jaillon O."/>
            <person name="Aury J.-M."/>
            <person name="Brunet F."/>
            <person name="Petit J.-L."/>
            <person name="Stange-Thomann N."/>
            <person name="Mauceli E."/>
            <person name="Bouneau L."/>
            <person name="Fischer C."/>
            <person name="Ozouf-Costaz C."/>
            <person name="Bernot A."/>
            <person name="Nicaud S."/>
            <person name="Jaffe D."/>
            <person name="Fisher S."/>
            <person name="Lutfalla G."/>
            <person name="Dossat C."/>
            <person name="Segurens B."/>
            <person name="Dasilva C."/>
            <person name="Salanoubat M."/>
            <person name="Levy M."/>
            <person name="Boudet N."/>
            <person name="Castellano S."/>
            <person name="Anthouard V."/>
            <person name="Jubin C."/>
            <person name="Castelli V."/>
            <person name="Katinka M."/>
            <person name="Vacherie B."/>
            <person name="Biemont C."/>
            <person name="Skalli Z."/>
            <person name="Cattolico L."/>
            <person name="Poulain J."/>
            <person name="De Berardinis V."/>
            <person name="Cruaud C."/>
            <person name="Duprat S."/>
            <person name="Brottier P."/>
            <person name="Coutanceau J.-P."/>
            <person name="Gouzy J."/>
            <person name="Parra G."/>
            <person name="Lardier G."/>
            <person name="Chapple C."/>
            <person name="McKernan K.J."/>
            <person name="McEwan P."/>
            <person name="Bosak S."/>
            <person name="Kellis M."/>
            <person name="Volff J.-N."/>
            <person name="Guigo R."/>
            <person name="Zody M.C."/>
            <person name="Mesirov J."/>
            <person name="Lindblad-Toh K."/>
            <person name="Birren B."/>
            <person name="Nusbaum C."/>
            <person name="Kahn D."/>
            <person name="Robinson-Rechavi M."/>
            <person name="Laudet V."/>
            <person name="Schachter V."/>
            <person name="Quetier F."/>
            <person name="Saurin W."/>
            <person name="Scarpelli C."/>
            <person name="Wincker P."/>
            <person name="Lander E.S."/>
            <person name="Weissenbach J."/>
            <person name="Roest Crollius H."/>
        </authorList>
    </citation>
    <scope>NUCLEOTIDE SEQUENCE [LARGE SCALE GENOMIC DNA]</scope>
</reference>
<dbReference type="PANTHER" id="PTHR22957:SF187">
    <property type="entry name" value="SMALL G PROTEIN SIGNALING MODULATOR 1"/>
    <property type="match status" value="1"/>
</dbReference>
<dbReference type="InterPro" id="IPR035969">
    <property type="entry name" value="Rab-GAP_TBC_sf"/>
</dbReference>
<feature type="region of interest" description="Disordered" evidence="5">
    <location>
        <begin position="620"/>
        <end position="786"/>
    </location>
</feature>
<sequence>VKQIMEEAVTRKFVHADSSHIISFCAVVEACVLHGLKRRIAGLLCSNKVAALFMKVAKSFTPAEELCRKVQELEQLIENSKHNNSLGNERVRQSKLANLPPQAMKHLWIRTALMEKLLDKIVLYLVENSSVFYEREAMLMDPVDGPILASLLVGPCALEYTKVKTADHFWTDPSADELVQRHRIHSGHCRQDSPSRRPALIQKRQSSGSMDDRPLMWAKEYVESLHQNSRAALLFGKNNVLVQPRDDMEAIPGYLSLHQTAELITLKWTPNQLMNGNVGELDSEKSVYWDYAMTIRLEEIVYLHCHQQVNSGGTVVLVSQDGIQRPPLHFPKGGHLLQFLTCLETGLLPHGQLDPPLWNQRGKGKVFPKLRKRSPHGSCDSVSDKEDDEATDYVFRILFPGNQMEYMALELIEQGVNTWQPTPRKSSCSSCSQNGSSDGSLPNGCNQERSAFHKSGWKFTLSSSKCAPFPPIRAPLKLLCDTMKYQIISRAFYGWLAYCRHLSTVRTHLSALVNTTIVDPDVPCDARGGLSLEVWQKVLKDSSAYEEKEIYRLVYFGGVDCSLRKEVWPFLLGHYQFNMTEERRLQIDQQMQAAYEQTVRDWRGCEAIVRQREREKHAEALARCSSGASVERGPSSLSSSSEQQNIHSQSDSSSAQVFESVEVVPPTSDASQPGAPPEGGTSTGDAPQLLSCRQPSLGLSDGSKSSPLPAEAAADSAEASNDSMKAAGGEEILEQHKKEISETEKHGGSDRSDSTLHCQGEGNIPDELSQPKAAETNSRSAPEKTNVLKLETEIRNEYFQAPPLGETLAFQAHKIKCDQAAEPKQNNLSPSSNVSAAEAERKDAAGVFSEIAECKKIAEIPSEKPGSNSPVRQVLNALQSLSHSRQSPDTAESDDSPSALEMEDIPMGITCVSSEDVHPRPLVGLAQPPVCFSLREKMASEDLVCDRHLDTDCHTSPEGTDLGLSEDEPEMENVLAGAESAEMGGDVKRECSEEQVYSQETLDMYLINLHRIDKDVRRCDRQYWYFTSENLEKLRNIMCSYVWQHLDTGYVQGMCDLLAPLLVILDDEVMAFSCFTELMKRMNQNFPHGGAMDSHFANMRSLIQILDSELFELMQQNGDYTHFYFCYRWFLLDFKREMVYDDVFSLWETIWAAKHTSSEHFVLFVALALVEMYRDIILENNMDFTDIIKFFNGRRSKTPRATVLQATRLMFLVFSHRNGRAAQRPAGSDDGSRLGAQSADTHRKQVMRGRPELGHVVLRMTVRVDADKRSFSLFVVR</sequence>
<dbReference type="SUPFAM" id="SSF47923">
    <property type="entry name" value="Ypt/Rab-GAP domain of gyp1p"/>
    <property type="match status" value="2"/>
</dbReference>
<dbReference type="Gene3D" id="2.30.29.230">
    <property type="match status" value="1"/>
</dbReference>
<keyword evidence="3" id="KW-0963">Cytoplasm</keyword>
<dbReference type="InterPro" id="IPR037745">
    <property type="entry name" value="SGSM1/2"/>
</dbReference>
<dbReference type="Gene3D" id="1.10.472.80">
    <property type="entry name" value="Ypt/Rab-GAP domain of gyp1p, domain 3"/>
    <property type="match status" value="1"/>
</dbReference>
<dbReference type="InterPro" id="IPR004012">
    <property type="entry name" value="Run_dom"/>
</dbReference>
<dbReference type="SMART" id="SM00593">
    <property type="entry name" value="RUN"/>
    <property type="match status" value="1"/>
</dbReference>
<dbReference type="KEGG" id="tng:GSTEN00017249G001"/>
<dbReference type="FunFam" id="2.30.29.230:FF:000001">
    <property type="entry name" value="Small G protein signaling modulator 2"/>
    <property type="match status" value="1"/>
</dbReference>
<feature type="non-terminal residue" evidence="8">
    <location>
        <position position="1"/>
    </location>
</feature>
<feature type="region of interest" description="Disordered" evidence="5">
    <location>
        <begin position="185"/>
        <end position="211"/>
    </location>
</feature>
<reference evidence="8" key="2">
    <citation type="submission" date="2004-02" db="EMBL/GenBank/DDBJ databases">
        <authorList>
            <consortium name="Genoscope"/>
            <consortium name="Whitehead Institute Centre for Genome Research"/>
        </authorList>
    </citation>
    <scope>NUCLEOTIDE SEQUENCE</scope>
</reference>
<evidence type="ECO:0000256" key="1">
    <source>
        <dbReference type="ARBA" id="ARBA00004496"/>
    </source>
</evidence>
<evidence type="ECO:0000256" key="4">
    <source>
        <dbReference type="ARBA" id="ARBA00034124"/>
    </source>
</evidence>
<feature type="region of interest" description="Disordered" evidence="5">
    <location>
        <begin position="880"/>
        <end position="899"/>
    </location>
</feature>
<comment type="caution">
    <text evidence="8">The sequence shown here is derived from an EMBL/GenBank/DDBJ whole genome shotgun (WGS) entry which is preliminary data.</text>
</comment>
<dbReference type="InterPro" id="IPR000195">
    <property type="entry name" value="Rab-GAP-TBC_dom"/>
</dbReference>
<feature type="domain" description="RUN" evidence="7">
    <location>
        <begin position="15"/>
        <end position="168"/>
    </location>
</feature>
<gene>
    <name evidence="8" type="ORF">GSTENG00017249001</name>
</gene>
<comment type="subcellular location">
    <subcellularLocation>
        <location evidence="1">Cytoplasm</location>
    </subcellularLocation>
</comment>
<dbReference type="CDD" id="cd15784">
    <property type="entry name" value="PH_RUTBC"/>
    <property type="match status" value="1"/>
</dbReference>
<dbReference type="PROSITE" id="PS50826">
    <property type="entry name" value="RUN"/>
    <property type="match status" value="1"/>
</dbReference>
<dbReference type="SUPFAM" id="SSF140741">
    <property type="entry name" value="RUN domain-like"/>
    <property type="match status" value="1"/>
</dbReference>
<dbReference type="Pfam" id="PF12068">
    <property type="entry name" value="PH_RBD"/>
    <property type="match status" value="1"/>
</dbReference>
<feature type="compositionally biased region" description="Polar residues" evidence="5">
    <location>
        <begin position="880"/>
        <end position="890"/>
    </location>
</feature>
<dbReference type="InterPro" id="IPR021935">
    <property type="entry name" value="SGSM1/2_RBD"/>
</dbReference>
<dbReference type="AlphaFoldDB" id="Q4SJE4"/>
<dbReference type="OrthoDB" id="10264062at2759"/>
<feature type="compositionally biased region" description="Low complexity" evidence="5">
    <location>
        <begin position="705"/>
        <end position="723"/>
    </location>
</feature>
<proteinExistence type="inferred from homology"/>
<name>Q4SJE4_TETNG</name>
<dbReference type="Pfam" id="PF00566">
    <property type="entry name" value="RabGAP-TBC"/>
    <property type="match status" value="1"/>
</dbReference>
<dbReference type="PROSITE" id="PS50086">
    <property type="entry name" value="TBC_RABGAP"/>
    <property type="match status" value="1"/>
</dbReference>
<dbReference type="Pfam" id="PF02759">
    <property type="entry name" value="RUN"/>
    <property type="match status" value="1"/>
</dbReference>
<evidence type="ECO:0000256" key="5">
    <source>
        <dbReference type="SAM" id="MobiDB-lite"/>
    </source>
</evidence>
<dbReference type="GO" id="GO:0031410">
    <property type="term" value="C:cytoplasmic vesicle"/>
    <property type="evidence" value="ECO:0007669"/>
    <property type="project" value="UniProtKB-ARBA"/>
</dbReference>
<dbReference type="FunFam" id="1.10.8.270:FF:000006">
    <property type="entry name" value="Small G protein signaling modulator 2"/>
    <property type="match status" value="1"/>
</dbReference>
<evidence type="ECO:0000256" key="3">
    <source>
        <dbReference type="ARBA" id="ARBA00022490"/>
    </source>
</evidence>
<accession>Q4SJE4</accession>
<dbReference type="GO" id="GO:0005096">
    <property type="term" value="F:GTPase activator activity"/>
    <property type="evidence" value="ECO:0007669"/>
    <property type="project" value="UniProtKB-KW"/>
</dbReference>
<organism evidence="8">
    <name type="scientific">Tetraodon nigroviridis</name>
    <name type="common">Spotted green pufferfish</name>
    <name type="synonym">Chelonodon nigroviridis</name>
    <dbReference type="NCBI Taxonomy" id="99883"/>
    <lineage>
        <taxon>Eukaryota</taxon>
        <taxon>Metazoa</taxon>
        <taxon>Chordata</taxon>
        <taxon>Craniata</taxon>
        <taxon>Vertebrata</taxon>
        <taxon>Euteleostomi</taxon>
        <taxon>Actinopterygii</taxon>
        <taxon>Neopterygii</taxon>
        <taxon>Teleostei</taxon>
        <taxon>Neoteleostei</taxon>
        <taxon>Acanthomorphata</taxon>
        <taxon>Eupercaria</taxon>
        <taxon>Tetraodontiformes</taxon>
        <taxon>Tetradontoidea</taxon>
        <taxon>Tetraodontidae</taxon>
        <taxon>Tetraodon</taxon>
    </lineage>
</organism>
<feature type="compositionally biased region" description="Basic and acidic residues" evidence="5">
    <location>
        <begin position="733"/>
        <end position="754"/>
    </location>
</feature>
<protein>
    <submittedName>
        <fullName evidence="8">(spotted green pufferfish) hypothetical protein</fullName>
    </submittedName>
</protein>
<feature type="compositionally biased region" description="Low complexity" evidence="5">
    <location>
        <begin position="635"/>
        <end position="650"/>
    </location>
</feature>
<evidence type="ECO:0000313" key="8">
    <source>
        <dbReference type="EMBL" id="CAF99238.1"/>
    </source>
</evidence>
<dbReference type="InterPro" id="IPR037213">
    <property type="entry name" value="Run_dom_sf"/>
</dbReference>
<comment type="similarity">
    <text evidence="4">Belongs to the RUTBC family.</text>
</comment>
<feature type="domain" description="Rab-GAP TBC" evidence="6">
    <location>
        <begin position="995"/>
        <end position="1154"/>
    </location>
</feature>
<dbReference type="SMART" id="SM00164">
    <property type="entry name" value="TBC"/>
    <property type="match status" value="1"/>
</dbReference>
<feature type="region of interest" description="Disordered" evidence="5">
    <location>
        <begin position="1221"/>
        <end position="1245"/>
    </location>
</feature>
<evidence type="ECO:0000256" key="2">
    <source>
        <dbReference type="ARBA" id="ARBA00022468"/>
    </source>
</evidence>
<evidence type="ECO:0000259" key="6">
    <source>
        <dbReference type="PROSITE" id="PS50086"/>
    </source>
</evidence>
<evidence type="ECO:0000259" key="7">
    <source>
        <dbReference type="PROSITE" id="PS50826"/>
    </source>
</evidence>
<dbReference type="EMBL" id="CAAE01014575">
    <property type="protein sequence ID" value="CAF99238.1"/>
    <property type="molecule type" value="Genomic_DNA"/>
</dbReference>
<dbReference type="Gene3D" id="1.10.8.270">
    <property type="entry name" value="putative rabgap domain of human tbc1 domain family member 14 like domains"/>
    <property type="match status" value="1"/>
</dbReference>
<dbReference type="Gene3D" id="1.20.58.900">
    <property type="match status" value="1"/>
</dbReference>
<dbReference type="PANTHER" id="PTHR22957">
    <property type="entry name" value="TBC1 DOMAIN FAMILY MEMBER GTPASE-ACTIVATING PROTEIN"/>
    <property type="match status" value="1"/>
</dbReference>
<keyword evidence="2" id="KW-0343">GTPase activation</keyword>
<dbReference type="FunFam" id="1.20.58.900:FF:000002">
    <property type="entry name" value="small G protein signaling modulator 1"/>
    <property type="match status" value="1"/>
</dbReference>